<sequence length="1266" mass="141075">MKPRTVCKKSLAVILAGLMMMGNIGSAGAGNTNSSGTSEQLAAALQKNPVRVSLFKYKVKPDSTAQPSALREESTEKKEESTQKLEDSSQEKKDESTEMKEDSSEKIEPARNNVEQETTRKEESTEKKAEQSGDTQNNTQNETAEETPETPSTEVPGDINAYNSSNAGGKIPLQFIGADSTGSTKDKINQNHQDELQQGIFADELKNNTLAMSDGVYSFDLFNTVGYRPGDSSFQLDRNDYVTAYYNVDVSNLYEKNDNGVYEFDSSKKDMVLNKTTGKFEEPSQSAGSSIFSPFVNESTGKREFHFGVLTDFDFVIPKEQVRDENAENEIFEFGADDDIVVYIDSKKVVDLGGIHNTIKGKINLRTGKVTYFSENGSDITINDINDPSKKVVGNNIEYDIGTTYNDGLPHNMKIFYLERGASKSALKLKFKPVEEDSDSITAKKTADLVSADDRTYKINLGVAAKGIEHTTTTSSNIVLVLDTSNSMLFRNVKALSGTSSSEVYKKLDTLDKNRTYSSMKLETMKLLSYSLYNKLSDKDQEVFKSLLDISYVEGDNYFYGAPSDKTTLVRYDENDRKWYRYYFTEYKRDGRYYYKLNKREVTERDCPSELYTTGMETMKDATKRLVDEIGDDSNLGIVLFDSKAGVQQQVVNVGQNRTAIKSAIDSIKRVGAGATFPSNGFTMANGLFDQTLMNNGKDNHVIFFSDGVAEDERATIRAANIIKSRGITIWGINAVSDTYGIVQQVATKGKIVNVNGIENLAEAFSSIITSIEKQKGQIVDYIDDRFELVDNNNKPYKAGDVITFGDNIKGVVIADALGQVNGIKWENQELEPLDENNKTKWNVSFRVKAKDSYMGGYCIPTNGSSSCVMVGGTIKNFPIPTVDVPLLAGEFKTKEETYLLGTKVKNIWKKIRDVADQGTGKNSDFGVSNDVISALMAGINDSQHEVEYTQFYNYGTAGDLDGEITYKLVVVGSDTCEDHRMKKAGKAAEKYILSAEYHPYNREKREGIVRNLYGDNLGDYYTLGKDNQKITASGSYIMNVVPGSIEISKVISKEDYEKSKKFGDAIFTFKILFTPYSDELKDGKEVTIDDKAVELYQTVRFTDKDNYSLKADGDNYIITTKLKDLPKGSYKISELSTMGYKNIDVKATGGCATVDGKEVKVEFKDGNKELQNGKKSLSGNYEDLCEEYKASAKYTNSFNHTDRPTDTDVVKNSFIIRQQEVMPGNELPQSKLVDNDNIVSYLEYLIDIIEKANTKPEEEENPSQR</sequence>
<dbReference type="InterPro" id="IPR036465">
    <property type="entry name" value="vWFA_dom_sf"/>
</dbReference>
<dbReference type="Proteomes" id="UP000182471">
    <property type="component" value="Unassembled WGS sequence"/>
</dbReference>
<protein>
    <submittedName>
        <fullName evidence="4">Fibro-slime domain-containing protein</fullName>
    </submittedName>
</protein>
<accession>A0A1H9TFC8</accession>
<keyword evidence="5" id="KW-1185">Reference proteome</keyword>
<feature type="region of interest" description="Disordered" evidence="1">
    <location>
        <begin position="57"/>
        <end position="166"/>
    </location>
</feature>
<evidence type="ECO:0000313" key="4">
    <source>
        <dbReference type="EMBL" id="SER95737.1"/>
    </source>
</evidence>
<dbReference type="RefSeq" id="WP_074730731.1">
    <property type="nucleotide sequence ID" value="NZ_FOGW01000016.1"/>
</dbReference>
<dbReference type="Gene3D" id="3.40.50.410">
    <property type="entry name" value="von Willebrand factor, type A domain"/>
    <property type="match status" value="1"/>
</dbReference>
<evidence type="ECO:0000259" key="3">
    <source>
        <dbReference type="PROSITE" id="PS50234"/>
    </source>
</evidence>
<keyword evidence="2" id="KW-0732">Signal</keyword>
<dbReference type="SMART" id="SM00327">
    <property type="entry name" value="VWA"/>
    <property type="match status" value="1"/>
</dbReference>
<proteinExistence type="predicted"/>
<evidence type="ECO:0000313" key="5">
    <source>
        <dbReference type="Proteomes" id="UP000182471"/>
    </source>
</evidence>
<feature type="domain" description="VWFA" evidence="3">
    <location>
        <begin position="606"/>
        <end position="768"/>
    </location>
</feature>
<dbReference type="PROSITE" id="PS50234">
    <property type="entry name" value="VWFA"/>
    <property type="match status" value="1"/>
</dbReference>
<evidence type="ECO:0000256" key="1">
    <source>
        <dbReference type="SAM" id="MobiDB-lite"/>
    </source>
</evidence>
<dbReference type="AlphaFoldDB" id="A0A1H9TFC8"/>
<feature type="signal peptide" evidence="2">
    <location>
        <begin position="1"/>
        <end position="29"/>
    </location>
</feature>
<name>A0A1H9TFC8_9FIRM</name>
<feature type="compositionally biased region" description="Basic and acidic residues" evidence="1">
    <location>
        <begin position="70"/>
        <end position="109"/>
    </location>
</feature>
<dbReference type="EMBL" id="FOGW01000016">
    <property type="protein sequence ID" value="SER95737.1"/>
    <property type="molecule type" value="Genomic_DNA"/>
</dbReference>
<dbReference type="Pfam" id="PF00092">
    <property type="entry name" value="VWA"/>
    <property type="match status" value="1"/>
</dbReference>
<dbReference type="CDD" id="cd00198">
    <property type="entry name" value="vWFA"/>
    <property type="match status" value="1"/>
</dbReference>
<dbReference type="SUPFAM" id="SSF53300">
    <property type="entry name" value="vWA-like"/>
    <property type="match status" value="1"/>
</dbReference>
<reference evidence="5" key="1">
    <citation type="submission" date="2016-10" db="EMBL/GenBank/DDBJ databases">
        <authorList>
            <person name="Varghese N."/>
            <person name="Submissions S."/>
        </authorList>
    </citation>
    <scope>NUCLEOTIDE SEQUENCE [LARGE SCALE GENOMIC DNA]</scope>
    <source>
        <strain evidence="5">S1b</strain>
    </source>
</reference>
<feature type="chain" id="PRO_5010367825" evidence="2">
    <location>
        <begin position="30"/>
        <end position="1266"/>
    </location>
</feature>
<gene>
    <name evidence="4" type="ORF">SAMN02910429_01612</name>
</gene>
<organism evidence="4 5">
    <name type="scientific">Lachnobacterium bovis</name>
    <dbReference type="NCBI Taxonomy" id="140626"/>
    <lineage>
        <taxon>Bacteria</taxon>
        <taxon>Bacillati</taxon>
        <taxon>Bacillota</taxon>
        <taxon>Clostridia</taxon>
        <taxon>Lachnospirales</taxon>
        <taxon>Lachnospiraceae</taxon>
        <taxon>Lachnobacterium</taxon>
    </lineage>
</organism>
<dbReference type="InterPro" id="IPR002035">
    <property type="entry name" value="VWF_A"/>
</dbReference>
<feature type="compositionally biased region" description="Basic and acidic residues" evidence="1">
    <location>
        <begin position="117"/>
        <end position="131"/>
    </location>
</feature>
<evidence type="ECO:0000256" key="2">
    <source>
        <dbReference type="SAM" id="SignalP"/>
    </source>
</evidence>